<dbReference type="Gene3D" id="3.90.1720.10">
    <property type="entry name" value="endopeptidase domain like (from Nostoc punctiforme)"/>
    <property type="match status" value="1"/>
</dbReference>
<evidence type="ECO:0000313" key="3">
    <source>
        <dbReference type="Proteomes" id="UP000564836"/>
    </source>
</evidence>
<dbReference type="InterPro" id="IPR038765">
    <property type="entry name" value="Papain-like_cys_pep_sf"/>
</dbReference>
<reference evidence="2 3" key="1">
    <citation type="journal article" date="2017" name="Syst. Appl. Microbiol.">
        <title>Soybeans inoculated with root zone soils of Canadian native legumes harbour diverse and novel Bradyrhizobium spp. that possess agricultural potential.</title>
        <authorList>
            <person name="Bromfield E.S.P."/>
            <person name="Cloutier S."/>
            <person name="Tambong J.T."/>
            <person name="Tran Thi T.V."/>
        </authorList>
    </citation>
    <scope>NUCLEOTIDE SEQUENCE [LARGE SCALE GENOMIC DNA]</scope>
    <source>
        <strain evidence="2 3">323S2</strain>
    </source>
</reference>
<dbReference type="Pfam" id="PF05708">
    <property type="entry name" value="Peptidase_C92"/>
    <property type="match status" value="1"/>
</dbReference>
<dbReference type="InterPro" id="IPR024453">
    <property type="entry name" value="Peptidase_C92"/>
</dbReference>
<dbReference type="Proteomes" id="UP000564836">
    <property type="component" value="Chromosome"/>
</dbReference>
<reference evidence="1" key="2">
    <citation type="submission" date="2020-06" db="EMBL/GenBank/DDBJ databases">
        <title>Whole Genome Sequence of Bradyrhizobium sp. Strain 323S2.</title>
        <authorList>
            <person name="Bromfield E.S.P."/>
        </authorList>
    </citation>
    <scope>NUCLEOTIDE SEQUENCE [LARGE SCALE GENOMIC DNA]</scope>
    <source>
        <strain evidence="1">323S2</strain>
    </source>
</reference>
<dbReference type="EMBL" id="JACBFH010000001">
    <property type="protein sequence ID" value="NYY88656.1"/>
    <property type="molecule type" value="Genomic_DNA"/>
</dbReference>
<reference evidence="2 3" key="3">
    <citation type="journal article" date="2022" name="Int. J. Syst. Evol. Microbiol.">
        <title>Strains of Bradyrhizobium barranii sp. nov. associated with legumes native to Canada are symbionts of soybeans and belong to different subspecies (subsp. barranii subsp. nov. and subsp. apii subsp. nov.) and symbiovars (sv. glycinearum and sv. septentrionale).</title>
        <authorList>
            <person name="Bromfield E.S.P."/>
            <person name="Cloutier S."/>
            <person name="Wasai-Hara S."/>
            <person name="Minamisawa K."/>
        </authorList>
    </citation>
    <scope>NUCLEOTIDE SEQUENCE [LARGE SCALE GENOMIC DNA]</scope>
    <source>
        <strain evidence="2 3">323S2</strain>
    </source>
</reference>
<dbReference type="EMBL" id="CP088280">
    <property type="protein sequence ID" value="UGX95243.1"/>
    <property type="molecule type" value="Genomic_DNA"/>
</dbReference>
<name>A0A7Z0Q6E9_9BRAD</name>
<evidence type="ECO:0000313" key="2">
    <source>
        <dbReference type="EMBL" id="UGX95243.1"/>
    </source>
</evidence>
<sequence>MEQELPAAAREWGRIIETKNLLPGDLVLVRSISPDRVSKSIENAQLKGGFPQRHAQWTHAAVYLGDGEYICESTFKESLTRGGVVMRSLFNYCDGKHAIRVRRPKVSSDRQRIKIVIGALNHMGKSYSWFELLSFMSCRSFDLI</sequence>
<organism evidence="1">
    <name type="scientific">Bradyrhizobium barranii subsp. barranii</name>
    <dbReference type="NCBI Taxonomy" id="2823807"/>
    <lineage>
        <taxon>Bacteria</taxon>
        <taxon>Pseudomonadati</taxon>
        <taxon>Pseudomonadota</taxon>
        <taxon>Alphaproteobacteria</taxon>
        <taxon>Hyphomicrobiales</taxon>
        <taxon>Nitrobacteraceae</taxon>
        <taxon>Bradyrhizobium</taxon>
        <taxon>Bradyrhizobium barranii</taxon>
    </lineage>
</organism>
<protein>
    <recommendedName>
        <fullName evidence="4">Permuted papain-like amidase YaeF/Yiix C92 family enzyme</fullName>
    </recommendedName>
</protein>
<dbReference type="RefSeq" id="WP_166344580.1">
    <property type="nucleotide sequence ID" value="NZ_CP088280.1"/>
</dbReference>
<evidence type="ECO:0000313" key="1">
    <source>
        <dbReference type="EMBL" id="NYY88656.1"/>
    </source>
</evidence>
<dbReference type="AlphaFoldDB" id="A0A7Z0Q6E9"/>
<gene>
    <name evidence="2" type="ORF">G6321_00008875</name>
    <name evidence="1" type="ORF">G6321_09345</name>
</gene>
<accession>A0A7Z0Q6E9</accession>
<evidence type="ECO:0008006" key="4">
    <source>
        <dbReference type="Google" id="ProtNLM"/>
    </source>
</evidence>
<proteinExistence type="predicted"/>
<dbReference type="SUPFAM" id="SSF54001">
    <property type="entry name" value="Cysteine proteinases"/>
    <property type="match status" value="1"/>
</dbReference>